<evidence type="ECO:0000313" key="19">
    <source>
        <dbReference type="Proteomes" id="UP000245590"/>
    </source>
</evidence>
<evidence type="ECO:0000256" key="5">
    <source>
        <dbReference type="ARBA" id="ARBA00022475"/>
    </source>
</evidence>
<evidence type="ECO:0000256" key="6">
    <source>
        <dbReference type="ARBA" id="ARBA00022692"/>
    </source>
</evidence>
<evidence type="ECO:0000256" key="4">
    <source>
        <dbReference type="ARBA" id="ARBA00021581"/>
    </source>
</evidence>
<evidence type="ECO:0000256" key="1">
    <source>
        <dbReference type="ARBA" id="ARBA00004651"/>
    </source>
</evidence>
<comment type="miscellaneous">
    <text evidence="17">Bacitracin is thought to be involved in the inhibition of peptidoglycan synthesis by sequestering undecaprenyl diphosphate, thereby reducing the pool of lipid carrier available.</text>
</comment>
<evidence type="ECO:0000256" key="12">
    <source>
        <dbReference type="ARBA" id="ARBA00023251"/>
    </source>
</evidence>
<evidence type="ECO:0000256" key="11">
    <source>
        <dbReference type="ARBA" id="ARBA00023136"/>
    </source>
</evidence>
<dbReference type="Proteomes" id="UP000245590">
    <property type="component" value="Unassembled WGS sequence"/>
</dbReference>
<dbReference type="GO" id="GO:0009252">
    <property type="term" value="P:peptidoglycan biosynthetic process"/>
    <property type="evidence" value="ECO:0007669"/>
    <property type="project" value="UniProtKB-KW"/>
</dbReference>
<dbReference type="NCBIfam" id="NF001392">
    <property type="entry name" value="PRK00281.2-1"/>
    <property type="match status" value="1"/>
</dbReference>
<evidence type="ECO:0000256" key="13">
    <source>
        <dbReference type="ARBA" id="ARBA00023316"/>
    </source>
</evidence>
<feature type="transmembrane region" description="Helical" evidence="17">
    <location>
        <begin position="190"/>
        <end position="208"/>
    </location>
</feature>
<evidence type="ECO:0000256" key="15">
    <source>
        <dbReference type="ARBA" id="ARBA00032932"/>
    </source>
</evidence>
<evidence type="ECO:0000256" key="8">
    <source>
        <dbReference type="ARBA" id="ARBA00022960"/>
    </source>
</evidence>
<gene>
    <name evidence="17" type="primary">uppP</name>
    <name evidence="18" type="ORF">DEO23_10665</name>
</gene>
<keyword evidence="7 17" id="KW-0378">Hydrolase</keyword>
<dbReference type="RefSeq" id="WP_109276024.1">
    <property type="nucleotide sequence ID" value="NZ_QFKX01000004.1"/>
</dbReference>
<keyword evidence="19" id="KW-1185">Reference proteome</keyword>
<dbReference type="EC" id="3.6.1.27" evidence="3 17"/>
<keyword evidence="10 17" id="KW-1133">Transmembrane helix</keyword>
<dbReference type="PANTHER" id="PTHR30622">
    <property type="entry name" value="UNDECAPRENYL-DIPHOSPHATASE"/>
    <property type="match status" value="1"/>
</dbReference>
<comment type="catalytic activity">
    <reaction evidence="16 17">
        <text>di-trans,octa-cis-undecaprenyl diphosphate + H2O = di-trans,octa-cis-undecaprenyl phosphate + phosphate + H(+)</text>
        <dbReference type="Rhea" id="RHEA:28094"/>
        <dbReference type="ChEBI" id="CHEBI:15377"/>
        <dbReference type="ChEBI" id="CHEBI:15378"/>
        <dbReference type="ChEBI" id="CHEBI:43474"/>
        <dbReference type="ChEBI" id="CHEBI:58405"/>
        <dbReference type="ChEBI" id="CHEBI:60392"/>
        <dbReference type="EC" id="3.6.1.27"/>
    </reaction>
</comment>
<evidence type="ECO:0000256" key="7">
    <source>
        <dbReference type="ARBA" id="ARBA00022801"/>
    </source>
</evidence>
<dbReference type="GO" id="GO:0071555">
    <property type="term" value="P:cell wall organization"/>
    <property type="evidence" value="ECO:0007669"/>
    <property type="project" value="UniProtKB-KW"/>
</dbReference>
<dbReference type="GO" id="GO:0008360">
    <property type="term" value="P:regulation of cell shape"/>
    <property type="evidence" value="ECO:0007669"/>
    <property type="project" value="UniProtKB-KW"/>
</dbReference>
<comment type="function">
    <text evidence="17">Catalyzes the dephosphorylation of undecaprenyl diphosphate (UPP). Confers resistance to bacitracin.</text>
</comment>
<evidence type="ECO:0000256" key="9">
    <source>
        <dbReference type="ARBA" id="ARBA00022984"/>
    </source>
</evidence>
<keyword evidence="6 17" id="KW-0812">Transmembrane</keyword>
<comment type="similarity">
    <text evidence="2 17">Belongs to the UppP family.</text>
</comment>
<dbReference type="OrthoDB" id="9808289at2"/>
<dbReference type="GO" id="GO:0046677">
    <property type="term" value="P:response to antibiotic"/>
    <property type="evidence" value="ECO:0007669"/>
    <property type="project" value="UniProtKB-UniRule"/>
</dbReference>
<evidence type="ECO:0000256" key="17">
    <source>
        <dbReference type="HAMAP-Rule" id="MF_01006"/>
    </source>
</evidence>
<reference evidence="18 19" key="1">
    <citation type="submission" date="2018-05" db="EMBL/GenBank/DDBJ databases">
        <title>Brachybacterium sp. M1HQ-2T, whole genome shotgun sequence.</title>
        <authorList>
            <person name="Tuo L."/>
        </authorList>
    </citation>
    <scope>NUCLEOTIDE SEQUENCE [LARGE SCALE GENOMIC DNA]</scope>
    <source>
        <strain evidence="18 19">M1HQ-2</strain>
    </source>
</reference>
<keyword evidence="11 17" id="KW-0472">Membrane</keyword>
<dbReference type="Pfam" id="PF02673">
    <property type="entry name" value="BacA"/>
    <property type="match status" value="1"/>
</dbReference>
<comment type="caution">
    <text evidence="18">The sequence shown here is derived from an EMBL/GenBank/DDBJ whole genome shotgun (WGS) entry which is preliminary data.</text>
</comment>
<dbReference type="NCBIfam" id="TIGR00753">
    <property type="entry name" value="undec_PP_bacA"/>
    <property type="match status" value="1"/>
</dbReference>
<dbReference type="InterPro" id="IPR003824">
    <property type="entry name" value="UppP"/>
</dbReference>
<dbReference type="AlphaFoldDB" id="A0A2U2RII6"/>
<dbReference type="GO" id="GO:0050380">
    <property type="term" value="F:undecaprenyl-diphosphatase activity"/>
    <property type="evidence" value="ECO:0007669"/>
    <property type="project" value="UniProtKB-UniRule"/>
</dbReference>
<keyword evidence="5 17" id="KW-1003">Cell membrane</keyword>
<feature type="transmembrane region" description="Helical" evidence="17">
    <location>
        <begin position="228"/>
        <end position="253"/>
    </location>
</feature>
<dbReference type="GO" id="GO:0005886">
    <property type="term" value="C:plasma membrane"/>
    <property type="evidence" value="ECO:0007669"/>
    <property type="project" value="UniProtKB-SubCell"/>
</dbReference>
<protein>
    <recommendedName>
        <fullName evidence="4 17">Undecaprenyl-diphosphatase</fullName>
        <ecNumber evidence="3 17">3.6.1.27</ecNumber>
    </recommendedName>
    <alternativeName>
        <fullName evidence="15 17">Bacitracin resistance protein</fullName>
    </alternativeName>
    <alternativeName>
        <fullName evidence="14 17">Undecaprenyl pyrophosphate phosphatase</fullName>
    </alternativeName>
</protein>
<feature type="transmembrane region" description="Helical" evidence="17">
    <location>
        <begin position="265"/>
        <end position="284"/>
    </location>
</feature>
<keyword evidence="9 17" id="KW-0573">Peptidoglycan synthesis</keyword>
<dbReference type="HAMAP" id="MF_01006">
    <property type="entry name" value="Undec_diphosphatase"/>
    <property type="match status" value="1"/>
</dbReference>
<evidence type="ECO:0000313" key="18">
    <source>
        <dbReference type="EMBL" id="PWH05668.1"/>
    </source>
</evidence>
<accession>A0A2U2RII6</accession>
<feature type="transmembrane region" description="Helical" evidence="17">
    <location>
        <begin position="118"/>
        <end position="138"/>
    </location>
</feature>
<comment type="subcellular location">
    <subcellularLocation>
        <location evidence="1 17">Cell membrane</location>
        <topology evidence="1 17">Multi-pass membrane protein</topology>
    </subcellularLocation>
</comment>
<organism evidence="18 19">
    <name type="scientific">Brachybacterium endophyticum</name>
    <dbReference type="NCBI Taxonomy" id="2182385"/>
    <lineage>
        <taxon>Bacteria</taxon>
        <taxon>Bacillati</taxon>
        <taxon>Actinomycetota</taxon>
        <taxon>Actinomycetes</taxon>
        <taxon>Micrococcales</taxon>
        <taxon>Dermabacteraceae</taxon>
        <taxon>Brachybacterium</taxon>
    </lineage>
</organism>
<name>A0A2U2RII6_9MICO</name>
<evidence type="ECO:0000256" key="10">
    <source>
        <dbReference type="ARBA" id="ARBA00022989"/>
    </source>
</evidence>
<evidence type="ECO:0000256" key="3">
    <source>
        <dbReference type="ARBA" id="ARBA00012374"/>
    </source>
</evidence>
<proteinExistence type="inferred from homology"/>
<keyword evidence="13 17" id="KW-0961">Cell wall biogenesis/degradation</keyword>
<evidence type="ECO:0000256" key="2">
    <source>
        <dbReference type="ARBA" id="ARBA00010621"/>
    </source>
</evidence>
<feature type="transmembrane region" description="Helical" evidence="17">
    <location>
        <begin position="88"/>
        <end position="106"/>
    </location>
</feature>
<dbReference type="EMBL" id="QFKX01000004">
    <property type="protein sequence ID" value="PWH05668.1"/>
    <property type="molecule type" value="Genomic_DNA"/>
</dbReference>
<sequence length="292" mass="30836">MSVLDAIILGIVQGLTEFLPVSSSAHLRVVGELLMPGADPGAAFTAIVQLGTETAVLLYFRKDISRIIGRWCRALAGRVPQSDPDVRMGWLVIVGSIPIGVLGLAFEDQIDHGLRNLYITAAMLIGFGILLALADRLGPQRKELDRLSWRDGILFGLAQALALIPGVSRSGGTITAGLAMGYTRRASARYAFLLAVPAVFASGLYKAAKELPPLLSARGSAEAAAAGQPSLLAIIIATLVAFGIGYAVIVWFMRLIENRSYLPFVVYRVGAGLLLIVLLTTGVLDPLAGSTA</sequence>
<feature type="transmembrane region" description="Helical" evidence="17">
    <location>
        <begin position="41"/>
        <end position="60"/>
    </location>
</feature>
<dbReference type="PANTHER" id="PTHR30622:SF4">
    <property type="entry name" value="UNDECAPRENYL-DIPHOSPHATASE"/>
    <property type="match status" value="1"/>
</dbReference>
<keyword evidence="12 17" id="KW-0046">Antibiotic resistance</keyword>
<evidence type="ECO:0000256" key="16">
    <source>
        <dbReference type="ARBA" id="ARBA00047594"/>
    </source>
</evidence>
<keyword evidence="8 17" id="KW-0133">Cell shape</keyword>
<evidence type="ECO:0000256" key="14">
    <source>
        <dbReference type="ARBA" id="ARBA00032707"/>
    </source>
</evidence>